<gene>
    <name evidence="3" type="ORF">C2L64_34940</name>
    <name evidence="4" type="ORF">WQE_21791</name>
</gene>
<organism evidence="3 6">
    <name type="scientific">Paraburkholderia hospita</name>
    <dbReference type="NCBI Taxonomy" id="169430"/>
    <lineage>
        <taxon>Bacteria</taxon>
        <taxon>Pseudomonadati</taxon>
        <taxon>Pseudomonadota</taxon>
        <taxon>Betaproteobacteria</taxon>
        <taxon>Burkholderiales</taxon>
        <taxon>Burkholderiaceae</taxon>
        <taxon>Paraburkholderia</taxon>
    </lineage>
</organism>
<feature type="chain" id="PRO_5042489473" evidence="2">
    <location>
        <begin position="23"/>
        <end position="107"/>
    </location>
</feature>
<dbReference type="GeneID" id="55533502"/>
<dbReference type="EMBL" id="CP026107">
    <property type="protein sequence ID" value="AUT73553.1"/>
    <property type="molecule type" value="Genomic_DNA"/>
</dbReference>
<dbReference type="Proteomes" id="UP000004980">
    <property type="component" value="Unassembled WGS sequence"/>
</dbReference>
<feature type="signal peptide" evidence="2">
    <location>
        <begin position="1"/>
        <end position="22"/>
    </location>
</feature>
<feature type="region of interest" description="Disordered" evidence="1">
    <location>
        <begin position="64"/>
        <end position="107"/>
    </location>
</feature>
<dbReference type="InterPro" id="IPR025421">
    <property type="entry name" value="DUF4148"/>
</dbReference>
<evidence type="ECO:0000313" key="5">
    <source>
        <dbReference type="Proteomes" id="UP000004980"/>
    </source>
</evidence>
<feature type="compositionally biased region" description="Low complexity" evidence="1">
    <location>
        <begin position="64"/>
        <end position="74"/>
    </location>
</feature>
<reference evidence="3 6" key="2">
    <citation type="submission" date="2018-01" db="EMBL/GenBank/DDBJ databases">
        <title>Species boundaries and ecological features among Paraburkholderia terrae DSMZ17804T, P. hospita DSMZ17164T and P. caribensis DSMZ13236T.</title>
        <authorList>
            <person name="Pratama A.A."/>
        </authorList>
    </citation>
    <scope>NUCLEOTIDE SEQUENCE [LARGE SCALE GENOMIC DNA]</scope>
    <source>
        <strain evidence="3 6">DSM 17164</strain>
    </source>
</reference>
<dbReference type="AlphaFoldDB" id="A0AAJ4VNZ1"/>
<dbReference type="Pfam" id="PF13663">
    <property type="entry name" value="DUF4148"/>
    <property type="match status" value="1"/>
</dbReference>
<feature type="compositionally biased region" description="Low complexity" evidence="1">
    <location>
        <begin position="94"/>
        <end position="107"/>
    </location>
</feature>
<protein>
    <submittedName>
        <fullName evidence="3">DUF4148 domain-containing protein</fullName>
    </submittedName>
</protein>
<evidence type="ECO:0000256" key="1">
    <source>
        <dbReference type="SAM" id="MobiDB-lite"/>
    </source>
</evidence>
<dbReference type="KEGG" id="phs:C2L64_34940"/>
<evidence type="ECO:0000313" key="6">
    <source>
        <dbReference type="Proteomes" id="UP000236649"/>
    </source>
</evidence>
<sequence>MKNLLKAAALVAAIAMPLTSFAQTTQPVTRAQVKAELVQLENAGYHPWDFSDTDYPDKIQAAEAKVAAQNQQAQNSGYGPSTTGDSQSGHRSTDTLTPSSSPTYDHH</sequence>
<keyword evidence="5" id="KW-1185">Reference proteome</keyword>
<reference evidence="4 5" key="1">
    <citation type="journal article" date="2012" name="J. Bacteriol.">
        <title>Draft Genome Sequence of the Soil Bacterium Burkholderia terrae Strain BS001, Which Interacts with Fungal Surface Structures.</title>
        <authorList>
            <person name="Nazir R."/>
            <person name="Hansen M.A."/>
            <person name="Sorensen S."/>
            <person name="van Elsas J.D."/>
        </authorList>
    </citation>
    <scope>NUCLEOTIDE SEQUENCE [LARGE SCALE GENOMIC DNA]</scope>
    <source>
        <strain evidence="4 5">BS001</strain>
    </source>
</reference>
<feature type="compositionally biased region" description="Polar residues" evidence="1">
    <location>
        <begin position="75"/>
        <end position="90"/>
    </location>
</feature>
<proteinExistence type="predicted"/>
<name>A0AAJ4VNZ1_9BURK</name>
<dbReference type="EMBL" id="AKAU01000108">
    <property type="protein sequence ID" value="EIM99052.1"/>
    <property type="molecule type" value="Genomic_DNA"/>
</dbReference>
<accession>A0AAJ4VNZ1</accession>
<evidence type="ECO:0000313" key="3">
    <source>
        <dbReference type="EMBL" id="AUT73553.1"/>
    </source>
</evidence>
<keyword evidence="2" id="KW-0732">Signal</keyword>
<dbReference type="Proteomes" id="UP000236649">
    <property type="component" value="Chromosome 3"/>
</dbReference>
<evidence type="ECO:0000256" key="2">
    <source>
        <dbReference type="SAM" id="SignalP"/>
    </source>
</evidence>
<dbReference type="RefSeq" id="WP_007584643.1">
    <property type="nucleotide sequence ID" value="NZ_AKAU01000108.1"/>
</dbReference>
<evidence type="ECO:0000313" key="4">
    <source>
        <dbReference type="EMBL" id="EIM99052.1"/>
    </source>
</evidence>